<dbReference type="GO" id="GO:0016787">
    <property type="term" value="F:hydrolase activity"/>
    <property type="evidence" value="ECO:0007669"/>
    <property type="project" value="UniProtKB-KW"/>
</dbReference>
<evidence type="ECO:0000256" key="1">
    <source>
        <dbReference type="ARBA" id="ARBA00022484"/>
    </source>
</evidence>
<name>A0A7T5UEW7_9VIRU</name>
<feature type="domain" description="Alphavirus-like MT" evidence="11">
    <location>
        <begin position="1"/>
        <end position="119"/>
    </location>
</feature>
<accession>A0A7T5UEW7</accession>
<dbReference type="GO" id="GO:0006351">
    <property type="term" value="P:DNA-templated transcription"/>
    <property type="evidence" value="ECO:0007669"/>
    <property type="project" value="InterPro"/>
</dbReference>
<reference evidence="12" key="1">
    <citation type="submission" date="2020-11" db="EMBL/GenBank/DDBJ databases">
        <authorList>
            <person name="Bejerman N."/>
        </authorList>
    </citation>
    <scope>NUCLEOTIDE SEQUENCE</scope>
    <source>
        <strain evidence="12">Melam</strain>
    </source>
</reference>
<dbReference type="GO" id="GO:0003968">
    <property type="term" value="F:RNA-directed RNA polymerase activity"/>
    <property type="evidence" value="ECO:0007669"/>
    <property type="project" value="UniProtKB-KW"/>
</dbReference>
<evidence type="ECO:0000256" key="2">
    <source>
        <dbReference type="ARBA" id="ARBA00022679"/>
    </source>
</evidence>
<feature type="compositionally biased region" description="Polar residues" evidence="8">
    <location>
        <begin position="1994"/>
        <end position="2007"/>
    </location>
</feature>
<proteinExistence type="predicted"/>
<dbReference type="InterPro" id="IPR027351">
    <property type="entry name" value="(+)RNA_virus_helicase_core_dom"/>
</dbReference>
<dbReference type="Pfam" id="PF05892">
    <property type="entry name" value="Tricho_coat"/>
    <property type="match status" value="1"/>
</dbReference>
<dbReference type="Gene3D" id="3.40.50.300">
    <property type="entry name" value="P-loop containing nucleotide triphosphate hydrolases"/>
    <property type="match status" value="1"/>
</dbReference>
<dbReference type="InterPro" id="IPR001788">
    <property type="entry name" value="RNA-dep_RNA_pol_alsuvir"/>
</dbReference>
<dbReference type="PROSITE" id="PS51657">
    <property type="entry name" value="PSRV_HELICASE"/>
    <property type="match status" value="1"/>
</dbReference>
<dbReference type="SUPFAM" id="SSF52540">
    <property type="entry name" value="P-loop containing nucleoside triphosphate hydrolases"/>
    <property type="match status" value="1"/>
</dbReference>
<dbReference type="GO" id="GO:0016556">
    <property type="term" value="P:mRNA modification"/>
    <property type="evidence" value="ECO:0007669"/>
    <property type="project" value="InterPro"/>
</dbReference>
<dbReference type="SUPFAM" id="SSF56672">
    <property type="entry name" value="DNA/RNA polymerases"/>
    <property type="match status" value="1"/>
</dbReference>
<dbReference type="GO" id="GO:0008174">
    <property type="term" value="F:mRNA methyltransferase activity"/>
    <property type="evidence" value="ECO:0007669"/>
    <property type="project" value="UniProtKB-UniRule"/>
</dbReference>
<keyword evidence="3" id="KW-0548">Nucleotidyltransferase</keyword>
<dbReference type="PROSITE" id="PS50507">
    <property type="entry name" value="RDRP_SSRNA_POS"/>
    <property type="match status" value="1"/>
</dbReference>
<dbReference type="GO" id="GO:0005524">
    <property type="term" value="F:ATP binding"/>
    <property type="evidence" value="ECO:0007669"/>
    <property type="project" value="UniProtKB-KW"/>
</dbReference>
<dbReference type="GO" id="GO:0006396">
    <property type="term" value="P:RNA processing"/>
    <property type="evidence" value="ECO:0007669"/>
    <property type="project" value="InterPro"/>
</dbReference>
<dbReference type="PROSITE" id="PS51743">
    <property type="entry name" value="ALPHAVIRUS_MT"/>
    <property type="match status" value="1"/>
</dbReference>
<keyword evidence="1" id="KW-0696">RNA-directed RNA polymerase</keyword>
<dbReference type="GO" id="GO:0039694">
    <property type="term" value="P:viral RNA genome replication"/>
    <property type="evidence" value="ECO:0007669"/>
    <property type="project" value="InterPro"/>
</dbReference>
<keyword evidence="2" id="KW-0808">Transferase</keyword>
<dbReference type="InterPro" id="IPR027417">
    <property type="entry name" value="P-loop_NTPase"/>
</dbReference>
<dbReference type="InterPro" id="IPR002588">
    <property type="entry name" value="Alphavirus-like_MT_dom"/>
</dbReference>
<dbReference type="CDD" id="cd23245">
    <property type="entry name" value="Betaflexiviridae_RdRp"/>
    <property type="match status" value="1"/>
</dbReference>
<dbReference type="InterPro" id="IPR043502">
    <property type="entry name" value="DNA/RNA_pol_sf"/>
</dbReference>
<feature type="domain" description="(+)RNA virus helicase C-terminal" evidence="10">
    <location>
        <begin position="705"/>
        <end position="995"/>
    </location>
</feature>
<dbReference type="InterPro" id="IPR008879">
    <property type="entry name" value="Coat_protein_tricho/vitivirus"/>
</dbReference>
<keyword evidence="7" id="KW-0693">Viral RNA replication</keyword>
<dbReference type="Pfam" id="PF01443">
    <property type="entry name" value="Viral_helicase1"/>
    <property type="match status" value="2"/>
</dbReference>
<evidence type="ECO:0000259" key="9">
    <source>
        <dbReference type="PROSITE" id="PS50507"/>
    </source>
</evidence>
<evidence type="ECO:0000256" key="8">
    <source>
        <dbReference type="SAM" id="MobiDB-lite"/>
    </source>
</evidence>
<keyword evidence="5" id="KW-0378">Hydrolase</keyword>
<feature type="domain" description="RdRp catalytic" evidence="9">
    <location>
        <begin position="1330"/>
        <end position="1437"/>
    </location>
</feature>
<dbReference type="Pfam" id="PF01660">
    <property type="entry name" value="Vmethyltransf"/>
    <property type="match status" value="1"/>
</dbReference>
<feature type="region of interest" description="Disordered" evidence="8">
    <location>
        <begin position="1988"/>
        <end position="2007"/>
    </location>
</feature>
<dbReference type="EMBL" id="MW328733">
    <property type="protein sequence ID" value="QQG34594.2"/>
    <property type="molecule type" value="Genomic_RNA"/>
</dbReference>
<evidence type="ECO:0000256" key="6">
    <source>
        <dbReference type="ARBA" id="ARBA00022840"/>
    </source>
</evidence>
<evidence type="ECO:0000256" key="5">
    <source>
        <dbReference type="ARBA" id="ARBA00022801"/>
    </source>
</evidence>
<dbReference type="GO" id="GO:0019028">
    <property type="term" value="C:viral capsid"/>
    <property type="evidence" value="ECO:0007669"/>
    <property type="project" value="InterPro"/>
</dbReference>
<protein>
    <submittedName>
        <fullName evidence="12">Polyprotein</fullName>
    </submittedName>
</protein>
<evidence type="ECO:0000256" key="3">
    <source>
        <dbReference type="ARBA" id="ARBA00022695"/>
    </source>
</evidence>
<keyword evidence="4" id="KW-0547">Nucleotide-binding</keyword>
<dbReference type="GO" id="GO:0003723">
    <property type="term" value="F:RNA binding"/>
    <property type="evidence" value="ECO:0007669"/>
    <property type="project" value="InterPro"/>
</dbReference>
<evidence type="ECO:0000259" key="11">
    <source>
        <dbReference type="PROSITE" id="PS51743"/>
    </source>
</evidence>
<evidence type="ECO:0000259" key="10">
    <source>
        <dbReference type="PROSITE" id="PS51657"/>
    </source>
</evidence>
<keyword evidence="6" id="KW-0067">ATP-binding</keyword>
<evidence type="ECO:0000313" key="12">
    <source>
        <dbReference type="EMBL" id="QQG34594.2"/>
    </source>
</evidence>
<dbReference type="Pfam" id="PF00978">
    <property type="entry name" value="RdRP_2"/>
    <property type="match status" value="1"/>
</dbReference>
<evidence type="ECO:0000256" key="7">
    <source>
        <dbReference type="ARBA" id="ARBA00022953"/>
    </source>
</evidence>
<sequence length="2117" mass="243125">MLCNFNRCITVKDFSRYGIDRKAQLADCLKTKPELKGSNFIIHDEVHYWSPMDMHNFISYNEPNSILATLVHPVEYETGYRQSMMPEIYEFTIRGNSLFFFPDGNTSEAYEQPASAGWLLHCSTFRTKQYSYGVTRLKTIGPFHLILLKKNCSVSESRRFFSDFSCVSLPKSISMRGSDFGDTRLSGEVFRKIVRYVLSLKKPDKESVMAKLRMMDDESKDLEQSLLCAKLTNSLLKDGILQNFDLSMTDWLLDGIKDCFGPGFQQLILNSHFKSKSNLEILMNMRELKVEIQTKEIGHLYDHGSFLHTFMNKVSSLCKKDESDGVIDLFKRMTNSHFPTRGQILFHGNQGYFSSEEKIVDGLLTSFIVGINDEYGHYCIESHVDRVYDEICCGDLRLELEHSFFWHDKERVKRAMNISLAQSSTFDTDFFLVKTTKIGPYQKVGLKYLIFGNGFMSSINVDSFEFSITNAQILRRKILKFFLNTGCMHGKPLTNETEGVFERKKKDMPLFERLVLDFEKKNPTLSPHEEDFVPESQVFNKENTNIGSVELDGFKNSCCFIAAKEYLGLSDEEFLAKIPDKFINKLIKDDGLLTEEFICLLNSLHVNFLICSDYKSEIATNESNSTTNGKIGVFELAHDHCKFLGSEEDIDAARSTFGLINKSFGGNSLKKKSLVNPSSRVEKLIDCFGRGFTGVMVKSIIDNDRNSKRLKPANIWRHLPNKKKLEDLIEHSYLNNNVFITLGAAGSGKSSCLIEAITTGEICREKTLVISPRKALKDDFTTKIECNKNVEVVTFEKAFDLWYLYLFDNIVVDEISLYPPGFFDLLMISSQVSLDSRVRNQIKKDDLSCSGKNFYLLGDFAQVRYFGNDDSPRLDRNDEIDYLGGRVSGSISYRAYSFRSPADFTFNLGHENLGENAGCRSPRFFINCQVAFSALPESQILVASIEEQNKFKNFNARTFGSMQGITLNDVLICLSPATLSCDNSAIYVALSRAKRNVDFFLHGYTSKDEFMERCRGSCLAGILSINSFDFISVVAKKNFERSTKKEVIMVDRKGLSQLDIENKLEGDPYLKSIIPLCEPIINYVEACRSPVYDHCNPKIHLPIWEKNNYCSEVLSRMRNREDREFFSGSRMSEQFPDFFKKGEPQSLLPNPCRFQGIYPKHSNSDPITFFAAVKKRLKFSCPAKEREKFENVLHLGEEMFHCFLEKVPIDGKLEKDLMEQSEFEYVQKKTSKSGPTIASHVARSDPDWGKHEIFLFIKTQLCTKYEKRFCDAKAGQTLACFSHKLLNRFAAPCRYLEKKLQKALPERFYIHQKKDFNELNDWVIKHDFSGICTESDYEAFDSSQDALILAMEYAFLKHIQWDKSLIEDYLDMKFNLGCRLGNLAVMRFTGEFGTFILNTICNMAFTFMTYEIDSSVAISFAGDDMCANKPLVLRGEDGPYEHILSKLTLRAKVDRTRNPTFCGWRLTKSGLYKRPELILDRLMISEEKGTFHETLDGYLLEFSYAYKLGEWLFESFSEKEFQAHYLCTRLFVKNRRKISQSLQSFVDKLEDRSVRKGKCPLSRRMSSSSRTIQETNRSSVFTRTQYTRILALPRPNLLMLFKGTSAQYLSNHPIPQALSQVCPLFIKEQLSKRKGRVDTNGSTLGPYQLAYTSLDIMAPRKPLGLYSLSMVGKREEIVWSKHMILTYQKNQPIIYLCQMQIFLLTMSSCIGHVRCMLGSTTIYTKKAVNHSQLKLGQSSDSQMLSIVCIKWGMLTMVHLVVITRKFSIRSVGTLKNILRLPRSIMMNYLNQVCFCSNLHRDQILLKEKEAFGGGARGAHLDSLIIKSDRFMMSTQPDWLEVAQLGQALKILMNLELVTNFWTINLETRLASPLVMESRNKKMTTAVKRWIYSKDMNFTPRTPPNVTIMRLRRRMLLRNHYVMVIHKMFEDMNFDVEKWTLAQKEKYERIIDDFAMHAFGNLAVYGFSEATKYPNHNIEYKVIEEVENPEKKTNENQNQVTGSGTQEVASEYSEYSDEEITVCFKLPELRLAFKYYADNSGVDELEGLTWRQIGECFAEDVRSYLRDIEPETRTWLVSSNPVLAGGAPWVATDITGGLWKSLSPEEKKVITRVNNHLL</sequence>
<evidence type="ECO:0000256" key="4">
    <source>
        <dbReference type="ARBA" id="ARBA00022741"/>
    </source>
</evidence>
<dbReference type="InterPro" id="IPR007094">
    <property type="entry name" value="RNA-dir_pol_PSvirus"/>
</dbReference>
<organism evidence="12">
    <name type="scientific">Melampyrum betaflexivirus 1</name>
    <dbReference type="NCBI Taxonomy" id="2794405"/>
    <lineage>
        <taxon>Viruses</taxon>
        <taxon>Riboviria</taxon>
        <taxon>Orthornavirae</taxon>
        <taxon>Kitrinoviricota</taxon>
        <taxon>Alsuviricetes</taxon>
        <taxon>Tymovirales</taxon>
        <taxon>Betaflexiviridae</taxon>
    </lineage>
</organism>